<name>A0A940MXH5_9RHOB</name>
<comment type="caution">
    <text evidence="1">The sequence shown here is derived from an EMBL/GenBank/DDBJ whole genome shotgun (WGS) entry which is preliminary data.</text>
</comment>
<dbReference type="AlphaFoldDB" id="A0A940MXH5"/>
<dbReference type="EMBL" id="JAGISH010000015">
    <property type="protein sequence ID" value="MBP0484664.1"/>
    <property type="molecule type" value="Genomic_DNA"/>
</dbReference>
<gene>
    <name evidence="1" type="ORF">J5474_19505</name>
</gene>
<dbReference type="Proteomes" id="UP000675940">
    <property type="component" value="Unassembled WGS sequence"/>
</dbReference>
<protein>
    <submittedName>
        <fullName evidence="1">Uncharacterized protein</fullName>
    </submittedName>
</protein>
<reference evidence="1" key="1">
    <citation type="submission" date="2021-03" db="EMBL/GenBank/DDBJ databases">
        <title>Sagittula salina sp. nov. strain M10.9X isolated from the marine waste.</title>
        <authorList>
            <person name="Satari L."/>
            <person name="Molina-Menor E."/>
            <person name="Vidal-Verdu A."/>
            <person name="Pascual J."/>
            <person name="Pereto J."/>
            <person name="Porcar M."/>
        </authorList>
    </citation>
    <scope>NUCLEOTIDE SEQUENCE</scope>
    <source>
        <strain evidence="1">M10.9X</strain>
    </source>
</reference>
<sequence length="149" mass="16769">MTEQTRTVEIDLNFEHKSHVYGDVTVIQTWTMSNKRPCLVLVPSLIKRHFERVTPYVVSIDNAWMWDETAGDPEDCVWMTMEAVNALGLSATDPATMIRITSIIREHLGDLLMMPPLVEVAHSAVVADAIITDANSGKTRDREISDHVH</sequence>
<dbReference type="RefSeq" id="WP_209363215.1">
    <property type="nucleotide sequence ID" value="NZ_JAGISH010000015.1"/>
</dbReference>
<evidence type="ECO:0000313" key="1">
    <source>
        <dbReference type="EMBL" id="MBP0484664.1"/>
    </source>
</evidence>
<accession>A0A940MXH5</accession>
<keyword evidence="2" id="KW-1185">Reference proteome</keyword>
<evidence type="ECO:0000313" key="2">
    <source>
        <dbReference type="Proteomes" id="UP000675940"/>
    </source>
</evidence>
<organism evidence="1 2">
    <name type="scientific">Sagittula salina</name>
    <dbReference type="NCBI Taxonomy" id="2820268"/>
    <lineage>
        <taxon>Bacteria</taxon>
        <taxon>Pseudomonadati</taxon>
        <taxon>Pseudomonadota</taxon>
        <taxon>Alphaproteobacteria</taxon>
        <taxon>Rhodobacterales</taxon>
        <taxon>Roseobacteraceae</taxon>
        <taxon>Sagittula</taxon>
    </lineage>
</organism>
<proteinExistence type="predicted"/>